<evidence type="ECO:0000313" key="2">
    <source>
        <dbReference type="Proteomes" id="UP000616769"/>
    </source>
</evidence>
<reference evidence="1 2" key="1">
    <citation type="journal article" date="2015" name="Parasit. Vectors">
        <title>Draft genome of the scabies mite.</title>
        <authorList>
            <person name="Rider S.D.Jr."/>
            <person name="Morgan M.S."/>
            <person name="Arlian L.G."/>
        </authorList>
    </citation>
    <scope>NUCLEOTIDE SEQUENCE [LARGE SCALE GENOMIC DNA]</scope>
    <source>
        <strain evidence="1">Arlian Lab</strain>
    </source>
</reference>
<dbReference type="GO" id="GO:0016706">
    <property type="term" value="F:2-oxoglutarate-dependent dioxygenase activity"/>
    <property type="evidence" value="ECO:0007669"/>
    <property type="project" value="TreeGrafter"/>
</dbReference>
<dbReference type="SUPFAM" id="SSF51197">
    <property type="entry name" value="Clavaminate synthase-like"/>
    <property type="match status" value="1"/>
</dbReference>
<dbReference type="Gene3D" id="2.60.120.650">
    <property type="entry name" value="Cupin"/>
    <property type="match status" value="1"/>
</dbReference>
<protein>
    <submittedName>
        <fullName evidence="1">Uncharacterized protein</fullName>
    </submittedName>
</protein>
<dbReference type="Proteomes" id="UP000616769">
    <property type="component" value="Unassembled WGS sequence"/>
</dbReference>
<dbReference type="EMBL" id="JXLN01016897">
    <property type="protein sequence ID" value="KPM11310.1"/>
    <property type="molecule type" value="Genomic_DNA"/>
</dbReference>
<dbReference type="VEuPathDB" id="VectorBase:SSCA010061"/>
<comment type="caution">
    <text evidence="1">The sequence shown here is derived from an EMBL/GenBank/DDBJ whole genome shotgun (WGS) entry which is preliminary data.</text>
</comment>
<accession>A0A132ALJ0</accession>
<dbReference type="AlphaFoldDB" id="A0A132ALJ0"/>
<dbReference type="PANTHER" id="PTHR12480:SF19">
    <property type="entry name" value="CUPIN-LIKE DOMAIN-CONTAINING PROTEIN"/>
    <property type="match status" value="1"/>
</dbReference>
<evidence type="ECO:0000313" key="1">
    <source>
        <dbReference type="EMBL" id="KPM11310.1"/>
    </source>
</evidence>
<gene>
    <name evidence="1" type="ORF">QR98_0098800</name>
</gene>
<dbReference type="OrthoDB" id="10063099at2759"/>
<dbReference type="InterPro" id="IPR050910">
    <property type="entry name" value="JMJD6_ArgDemeth/LysHydrox"/>
</dbReference>
<sequence length="288" mass="33982">MKLRELALIESELERVRAEFENDSLVRSKQISFDDFYRMDSIREWNLDRNHSSKTRPSSLSFRYCCYFLVLILILAYLGRSIDFYSYRRRSQSNCLVPLPNYLQNAFVPAQDCRFCREITEIKRERSISSEEFSKKYAYTKVPVIITDAQVNWTAQQIFNFDFFKNLYLNGDKNEKDGGSPLGGKNCQFFPYKTEFHSLKQAFRMDPYRANYSIGTEPWYFGWSNCDHRIANKLRRHYGRPYFLPNDSESIRTDWIFMGTPNNGAHMHVSLEASSTDNNFSNSISNLE</sequence>
<proteinExistence type="predicted"/>
<dbReference type="PANTHER" id="PTHR12480">
    <property type="entry name" value="ARGININE DEMETHYLASE AND LYSYL-HYDROXYLASE JMJD"/>
    <property type="match status" value="1"/>
</dbReference>
<name>A0A132ALJ0_SARSC</name>
<organism evidence="1 2">
    <name type="scientific">Sarcoptes scabiei</name>
    <name type="common">Itch mite</name>
    <name type="synonym">Acarus scabiei</name>
    <dbReference type="NCBI Taxonomy" id="52283"/>
    <lineage>
        <taxon>Eukaryota</taxon>
        <taxon>Metazoa</taxon>
        <taxon>Ecdysozoa</taxon>
        <taxon>Arthropoda</taxon>
        <taxon>Chelicerata</taxon>
        <taxon>Arachnida</taxon>
        <taxon>Acari</taxon>
        <taxon>Acariformes</taxon>
        <taxon>Sarcoptiformes</taxon>
        <taxon>Astigmata</taxon>
        <taxon>Psoroptidia</taxon>
        <taxon>Sarcoptoidea</taxon>
        <taxon>Sarcoptidae</taxon>
        <taxon>Sarcoptinae</taxon>
        <taxon>Sarcoptes</taxon>
    </lineage>
</organism>